<accession>A0ABT8QU87</accession>
<keyword evidence="2" id="KW-1185">Reference proteome</keyword>
<gene>
    <name evidence="1" type="ORF">M8H41_18990</name>
</gene>
<dbReference type="SUPFAM" id="SSF82171">
    <property type="entry name" value="DPP6 N-terminal domain-like"/>
    <property type="match status" value="1"/>
</dbReference>
<evidence type="ECO:0000313" key="1">
    <source>
        <dbReference type="EMBL" id="MDO0824922.1"/>
    </source>
</evidence>
<dbReference type="EMBL" id="JAMJEV010000018">
    <property type="protein sequence ID" value="MDO0824922.1"/>
    <property type="molecule type" value="Genomic_DNA"/>
</dbReference>
<protein>
    <submittedName>
        <fullName evidence="1">Uncharacterized protein</fullName>
    </submittedName>
</protein>
<organism evidence="1 2">
    <name type="scientific">Desulfosporosinus nitroreducens</name>
    <dbReference type="NCBI Taxonomy" id="2018668"/>
    <lineage>
        <taxon>Bacteria</taxon>
        <taxon>Bacillati</taxon>
        <taxon>Bacillota</taxon>
        <taxon>Clostridia</taxon>
        <taxon>Eubacteriales</taxon>
        <taxon>Desulfitobacteriaceae</taxon>
        <taxon>Desulfosporosinus</taxon>
    </lineage>
</organism>
<dbReference type="RefSeq" id="WP_302049657.1">
    <property type="nucleotide sequence ID" value="NZ_JAMJEV010000018.1"/>
</dbReference>
<dbReference type="Proteomes" id="UP001176021">
    <property type="component" value="Unassembled WGS sequence"/>
</dbReference>
<comment type="caution">
    <text evidence="1">The sequence shown here is derived from an EMBL/GenBank/DDBJ whole genome shotgun (WGS) entry which is preliminary data.</text>
</comment>
<evidence type="ECO:0000313" key="2">
    <source>
        <dbReference type="Proteomes" id="UP001176021"/>
    </source>
</evidence>
<sequence length="416" mass="47581">MGKAEQKINSFLQKFPVVKNSVKRVYQLTMYAISPKLKSSGEIQRITPNDECEYFFGYYDKCPWDATGRYMLCNRVKNAYAKADNSDEAQLVLIDTKENNKCKVIATTHSWNVQQGCMLQWLGTDYASRVIYNDFRNGNFCSVILELSTSEEKVLPMPVYSVAPDSSFALTLDFARLHRLRPGYGYSNAPEVTANELCPNKPCIWKVNLSSGKCEPLFKYTDFAALEIRPEMVGAEHKVNHLMIAPDGKRFMVLHRWFVGSRKYTRLVTANCDGTGLYNLLDDDFVSHCFWKNSKEILTFAEKKEEGRGYFLLHDSTKQVKHLWPALVGDGHPSYSSSGQIVTDNYPDRRRVAKIYVLAENSESTPVVAQVFAPFRYDNDVRCDLHPRWSRGGDKVCFDSVFEGKRELYIVKIGNM</sequence>
<name>A0ABT8QU87_9FIRM</name>
<dbReference type="Gene3D" id="2.130.10.10">
    <property type="entry name" value="YVTN repeat-like/Quinoprotein amine dehydrogenase"/>
    <property type="match status" value="1"/>
</dbReference>
<reference evidence="1" key="1">
    <citation type="submission" date="2022-05" db="EMBL/GenBank/DDBJ databases">
        <title>Expanded diversity of anoxic marine methylotrophy in a Black Sea sulfate reducing microorganism.</title>
        <authorList>
            <person name="Fischer P.Q."/>
            <person name="Stams A.J.M."/>
            <person name="Villanueva L."/>
            <person name="Sousa D.Z."/>
        </authorList>
    </citation>
    <scope>NUCLEOTIDE SEQUENCE</scope>
    <source>
        <strain evidence="1">P130</strain>
    </source>
</reference>
<dbReference type="InterPro" id="IPR015943">
    <property type="entry name" value="WD40/YVTN_repeat-like_dom_sf"/>
</dbReference>
<proteinExistence type="predicted"/>